<dbReference type="Proteomes" id="UP001209570">
    <property type="component" value="Unassembled WGS sequence"/>
</dbReference>
<dbReference type="AlphaFoldDB" id="A0AAD5LMQ8"/>
<sequence>MLMRMPRLLVSRGARVLTAQRYPQAIAIAGLPAQRRPVAPGRFVSDLAGAAVVAQDPVGENLVQLALTDEAFTQRFERHRSEATGVDAVINLDPMPGIAR</sequence>
<keyword evidence="2" id="KW-1185">Reference proteome</keyword>
<accession>A0AAD5LMQ8</accession>
<proteinExistence type="predicted"/>
<reference evidence="1" key="1">
    <citation type="submission" date="2021-12" db="EMBL/GenBank/DDBJ databases">
        <title>Prjna785345.</title>
        <authorList>
            <person name="Rujirawat T."/>
            <person name="Krajaejun T."/>
        </authorList>
    </citation>
    <scope>NUCLEOTIDE SEQUENCE</scope>
    <source>
        <strain evidence="1">Pi057C3</strain>
    </source>
</reference>
<evidence type="ECO:0000313" key="2">
    <source>
        <dbReference type="Proteomes" id="UP001209570"/>
    </source>
</evidence>
<gene>
    <name evidence="1" type="ORF">P43SY_007131</name>
</gene>
<comment type="caution">
    <text evidence="1">The sequence shown here is derived from an EMBL/GenBank/DDBJ whole genome shotgun (WGS) entry which is preliminary data.</text>
</comment>
<evidence type="ECO:0000313" key="1">
    <source>
        <dbReference type="EMBL" id="KAJ0403380.1"/>
    </source>
</evidence>
<organism evidence="1 2">
    <name type="scientific">Pythium insidiosum</name>
    <name type="common">Pythiosis disease agent</name>
    <dbReference type="NCBI Taxonomy" id="114742"/>
    <lineage>
        <taxon>Eukaryota</taxon>
        <taxon>Sar</taxon>
        <taxon>Stramenopiles</taxon>
        <taxon>Oomycota</taxon>
        <taxon>Peronosporomycetes</taxon>
        <taxon>Pythiales</taxon>
        <taxon>Pythiaceae</taxon>
        <taxon>Pythium</taxon>
    </lineage>
</organism>
<dbReference type="EMBL" id="JAKCXM010000083">
    <property type="protein sequence ID" value="KAJ0403380.1"/>
    <property type="molecule type" value="Genomic_DNA"/>
</dbReference>
<protein>
    <submittedName>
        <fullName evidence="1">Uncharacterized protein</fullName>
    </submittedName>
</protein>
<name>A0AAD5LMQ8_PYTIN</name>